<dbReference type="STRING" id="1122949.GCA_000378725_01051"/>
<evidence type="ECO:0000313" key="3">
    <source>
        <dbReference type="EMBL" id="SUB57470.1"/>
    </source>
</evidence>
<sequence length="663" mass="73938">MTNIKLKKALAVGLSAVTLLSTSVYAKSFSDVKKVGSYSWAYDAIDVLSNNDVISGYPDGTFKPETPVSLPEVLQLLIQVVNPSEDEIKEADKKFGKFVDENSKVSWAKKALTLSLYKDIISEAEFKDAASKGFFDNSNKYPNRADIAAFFARGLKLSSKGDESYLKHKDKNKISDNVKGYLASLVKEGIFSSTGSDGNFDGNRAIKRAEAAIITQKGFEFVKRNPISVKTESMTGKVVLASKLNNVNVLIIEKDSSKYSFELNQATSYKIQGKAAKFEDLQSGQTVKVEYEKTNDNDKLGLAKVIDITSSSSNMIGYVNSKGNKQLTIRYRDNSSSIDFRTTGKISTADTKIFDLASDVKITAYGNKIDFDKIAADDLVEFKTDSNNKITEINVFPKNADVRGKVTEIKASRTDGYIKLKLNDNKDYTFYLTSSSSNSLLDIRKDDSVTINVNYKVAIDLSSNVGNISGTISYFDSGSYFNRGYLKIKDSSGNEKSYDLAYNFKFENNSGSATNPQMSDYDYRGLSVSLVLDSSGRVTKIIRTDKNNQFSARAQVISFNSASNPFNYSQYDVKVKVINSDNRNVILGQTYDIRGIIDRSLSLYDILDISGYINSNGQPIIEYTSFNTHYSGEARTDDTYRNRYDFSRYSNGYGYYDYSIYHR</sequence>
<evidence type="ECO:0000256" key="1">
    <source>
        <dbReference type="SAM" id="SignalP"/>
    </source>
</evidence>
<organism evidence="3 4">
    <name type="scientific">Peptoniphilus lacrimalis</name>
    <dbReference type="NCBI Taxonomy" id="33031"/>
    <lineage>
        <taxon>Bacteria</taxon>
        <taxon>Bacillati</taxon>
        <taxon>Bacillota</taxon>
        <taxon>Tissierellia</taxon>
        <taxon>Tissierellales</taxon>
        <taxon>Peptoniphilaceae</taxon>
        <taxon>Peptoniphilus</taxon>
    </lineage>
</organism>
<protein>
    <submittedName>
        <fullName evidence="3">Uncharacterized protein conserved in bacteria</fullName>
    </submittedName>
</protein>
<dbReference type="AlphaFoldDB" id="A0A379C5C6"/>
<dbReference type="InterPro" id="IPR001119">
    <property type="entry name" value="SLH_dom"/>
</dbReference>
<dbReference type="PANTHER" id="PTHR43308:SF5">
    <property type="entry name" value="S-LAYER PROTEIN _ PEPTIDOGLYCAN ENDO-BETA-N-ACETYLGLUCOSAMINIDASE"/>
    <property type="match status" value="1"/>
</dbReference>
<name>A0A379C5C6_9FIRM</name>
<feature type="signal peptide" evidence="1">
    <location>
        <begin position="1"/>
        <end position="26"/>
    </location>
</feature>
<dbReference type="PANTHER" id="PTHR43308">
    <property type="entry name" value="OUTER MEMBRANE PROTEIN ALPHA-RELATED"/>
    <property type="match status" value="1"/>
</dbReference>
<reference evidence="3 4" key="1">
    <citation type="submission" date="2018-06" db="EMBL/GenBank/DDBJ databases">
        <authorList>
            <consortium name="Pathogen Informatics"/>
            <person name="Doyle S."/>
        </authorList>
    </citation>
    <scope>NUCLEOTIDE SEQUENCE [LARGE SCALE GENOMIC DNA]</scope>
    <source>
        <strain evidence="3 4">NCTC13149</strain>
    </source>
</reference>
<dbReference type="Proteomes" id="UP000255517">
    <property type="component" value="Unassembled WGS sequence"/>
</dbReference>
<accession>A0A379C5C6</accession>
<evidence type="ECO:0000259" key="2">
    <source>
        <dbReference type="PROSITE" id="PS51272"/>
    </source>
</evidence>
<feature type="domain" description="SLH" evidence="2">
    <location>
        <begin position="165"/>
        <end position="229"/>
    </location>
</feature>
<dbReference type="EMBL" id="UGSZ01000001">
    <property type="protein sequence ID" value="SUB57470.1"/>
    <property type="molecule type" value="Genomic_DNA"/>
</dbReference>
<dbReference type="RefSeq" id="WP_019034814.1">
    <property type="nucleotide sequence ID" value="NZ_UGSZ01000001.1"/>
</dbReference>
<proteinExistence type="predicted"/>
<dbReference type="PROSITE" id="PS51272">
    <property type="entry name" value="SLH"/>
    <property type="match status" value="2"/>
</dbReference>
<dbReference type="OrthoDB" id="2065578at2"/>
<gene>
    <name evidence="3" type="ORF">NCTC13149_01313</name>
</gene>
<feature type="domain" description="SLH" evidence="2">
    <location>
        <begin position="26"/>
        <end position="91"/>
    </location>
</feature>
<dbReference type="Pfam" id="PF00395">
    <property type="entry name" value="SLH"/>
    <property type="match status" value="2"/>
</dbReference>
<feature type="chain" id="PRO_5038859392" evidence="1">
    <location>
        <begin position="27"/>
        <end position="663"/>
    </location>
</feature>
<dbReference type="InterPro" id="IPR051465">
    <property type="entry name" value="Cell_Envelope_Struct_Comp"/>
</dbReference>
<keyword evidence="1" id="KW-0732">Signal</keyword>
<evidence type="ECO:0000313" key="4">
    <source>
        <dbReference type="Proteomes" id="UP000255517"/>
    </source>
</evidence>